<dbReference type="EMBL" id="QGKY02002305">
    <property type="protein sequence ID" value="KAF2534063.1"/>
    <property type="molecule type" value="Genomic_DNA"/>
</dbReference>
<proteinExistence type="predicted"/>
<keyword evidence="1" id="KW-0812">Transmembrane</keyword>
<gene>
    <name evidence="2" type="ORF">F2Q70_00029102</name>
</gene>
<organism evidence="2">
    <name type="scientific">Brassica cretica</name>
    <name type="common">Mustard</name>
    <dbReference type="NCBI Taxonomy" id="69181"/>
    <lineage>
        <taxon>Eukaryota</taxon>
        <taxon>Viridiplantae</taxon>
        <taxon>Streptophyta</taxon>
        <taxon>Embryophyta</taxon>
        <taxon>Tracheophyta</taxon>
        <taxon>Spermatophyta</taxon>
        <taxon>Magnoliopsida</taxon>
        <taxon>eudicotyledons</taxon>
        <taxon>Gunneridae</taxon>
        <taxon>Pentapetalae</taxon>
        <taxon>rosids</taxon>
        <taxon>malvids</taxon>
        <taxon>Brassicales</taxon>
        <taxon>Brassicaceae</taxon>
        <taxon>Brassiceae</taxon>
        <taxon>Brassica</taxon>
    </lineage>
</organism>
<protein>
    <submittedName>
        <fullName evidence="2">Uncharacterized protein</fullName>
    </submittedName>
</protein>
<evidence type="ECO:0000256" key="1">
    <source>
        <dbReference type="SAM" id="Phobius"/>
    </source>
</evidence>
<sequence length="197" mass="22215">MFTASELGLLFSQLFLFIPIEDFLLFRHWFVERRACLSRSASGSSWMFVDVFIGIVGDIARIQRVASRPVLLLRFAVSRGVSSELVKLAEGGLPSPFQQPVDLGGSASSVMDLRLYGSYFCRSLGDVVAKIADIRRLVSRFLSLSAFTASELGLLFIQLFLFVPIDDFLFFRHWFVERRAFLICPKSGRITLAGCWI</sequence>
<name>A0A8S9FJE3_BRACR</name>
<keyword evidence="1" id="KW-1133">Transmembrane helix</keyword>
<evidence type="ECO:0000313" key="2">
    <source>
        <dbReference type="EMBL" id="KAF2534063.1"/>
    </source>
</evidence>
<reference evidence="2" key="1">
    <citation type="submission" date="2019-12" db="EMBL/GenBank/DDBJ databases">
        <title>Genome sequencing and annotation of Brassica cretica.</title>
        <authorList>
            <person name="Studholme D.J."/>
            <person name="Sarris P.F."/>
        </authorList>
    </citation>
    <scope>NUCLEOTIDE SEQUENCE</scope>
    <source>
        <strain evidence="2">PFS-102/07</strain>
        <tissue evidence="2">Leaf</tissue>
    </source>
</reference>
<accession>A0A8S9FJE3</accession>
<dbReference type="AlphaFoldDB" id="A0A8S9FJE3"/>
<feature type="transmembrane region" description="Helical" evidence="1">
    <location>
        <begin position="141"/>
        <end position="165"/>
    </location>
</feature>
<comment type="caution">
    <text evidence="2">The sequence shown here is derived from an EMBL/GenBank/DDBJ whole genome shotgun (WGS) entry which is preliminary data.</text>
</comment>
<keyword evidence="1" id="KW-0472">Membrane</keyword>
<feature type="transmembrane region" description="Helical" evidence="1">
    <location>
        <begin position="7"/>
        <end position="26"/>
    </location>
</feature>